<keyword evidence="1" id="KW-0472">Membrane</keyword>
<dbReference type="PANTHER" id="PTHR38033:SF1">
    <property type="entry name" value="DOTU FAMILY TYPE IV_VI SECRETION SYSTEM PROTEIN"/>
    <property type="match status" value="1"/>
</dbReference>
<comment type="caution">
    <text evidence="3">The sequence shown here is derived from an EMBL/GenBank/DDBJ whole genome shotgun (WGS) entry which is preliminary data.</text>
</comment>
<dbReference type="Gene3D" id="1.25.40.590">
    <property type="entry name" value="Type IV / VI secretion system, DotU"/>
    <property type="match status" value="1"/>
</dbReference>
<name>A0A9X8CZE0_9BURK</name>
<accession>A0A9X8CZE0</accession>
<keyword evidence="1" id="KW-0812">Transmembrane</keyword>
<dbReference type="EMBL" id="QXMN01000058">
    <property type="protein sequence ID" value="RIX73862.1"/>
    <property type="molecule type" value="Genomic_DNA"/>
</dbReference>
<keyword evidence="1" id="KW-1133">Transmembrane helix</keyword>
<dbReference type="InterPro" id="IPR017732">
    <property type="entry name" value="T4/T6SS_DotU"/>
</dbReference>
<dbReference type="AlphaFoldDB" id="A0A9X8CZE0"/>
<sequence length="443" mass="48242">MARLLDCFSPFIAFGLGLDASIAAGQPTLPHDDAQREARRLLDIARADAQATGASAAQIESAAFAMVAWLDEILGRHPDAVDGAAPLQVQLFNSTNAHSEFFHHLSALGAQDHAVREVYWHALAHGFKGQYYFETGDEGELGKLKDLHGRQLQPSPPELDGLAHERITPPLDTLPAALGAAGRRRRHRTSWRIGVALGMALLLSSLALLWFWQAGPPAADTTLTQRIDRQLASYTCADLEASIDPDGRPRVTGFVSQRDDLLKVAGDVAGIPGVQAPHFDIGLRVWPHCEVFAILKPSQARNRQKGYGLAVSAPSAREGRLREGDAVRVQVVAPRHESYIWVDYYTADGAVMHLNTGQAPTRLRAGESLELAHDIPSSWLVSPPFGNVMITVLSAPMPFSENSDRPPFEMASAYLLRLREALAASKNSERLLADFISLETVAR</sequence>
<feature type="domain" description="Type IV / VI secretion system DotU" evidence="2">
    <location>
        <begin position="4"/>
        <end position="210"/>
    </location>
</feature>
<dbReference type="Proteomes" id="UP000265619">
    <property type="component" value="Unassembled WGS sequence"/>
</dbReference>
<reference evidence="3 4" key="1">
    <citation type="submission" date="2018-09" db="EMBL/GenBank/DDBJ databases">
        <title>Acidovorax cavernicola nov. sp. isolated from Gruta de las Maravillas (Aracena, Spain).</title>
        <authorList>
            <person name="Jurado V."/>
            <person name="Gutierrez-Patricio S."/>
            <person name="Gonzalez-Pimentel J.L."/>
            <person name="Miller A.Z."/>
            <person name="Laiz L."/>
            <person name="Saiz-Jimenez C."/>
        </authorList>
    </citation>
    <scope>NUCLEOTIDE SEQUENCE [LARGE SCALE GENOMIC DNA]</scope>
    <source>
        <strain evidence="3 4">1011MAR4D40.2</strain>
    </source>
</reference>
<dbReference type="RefSeq" id="WP_119557903.1">
    <property type="nucleotide sequence ID" value="NZ_QXMN01000058.1"/>
</dbReference>
<dbReference type="Pfam" id="PF09850">
    <property type="entry name" value="DotU"/>
    <property type="match status" value="1"/>
</dbReference>
<keyword evidence="4" id="KW-1185">Reference proteome</keyword>
<protein>
    <submittedName>
        <fullName evidence="3">Type IV / vi secretion system, dotu</fullName>
    </submittedName>
</protein>
<proteinExistence type="predicted"/>
<dbReference type="PANTHER" id="PTHR38033">
    <property type="entry name" value="MEMBRANE PROTEIN-RELATED"/>
    <property type="match status" value="1"/>
</dbReference>
<gene>
    <name evidence="3" type="ORF">D3H34_28400</name>
</gene>
<evidence type="ECO:0000313" key="3">
    <source>
        <dbReference type="EMBL" id="RIX73862.1"/>
    </source>
</evidence>
<organism evidence="3 4">
    <name type="scientific">Acidovorax cavernicola</name>
    <dbReference type="NCBI Taxonomy" id="1675792"/>
    <lineage>
        <taxon>Bacteria</taxon>
        <taxon>Pseudomonadati</taxon>
        <taxon>Pseudomonadota</taxon>
        <taxon>Betaproteobacteria</taxon>
        <taxon>Burkholderiales</taxon>
        <taxon>Comamonadaceae</taxon>
        <taxon>Acidovorax</taxon>
    </lineage>
</organism>
<feature type="transmembrane region" description="Helical" evidence="1">
    <location>
        <begin position="193"/>
        <end position="212"/>
    </location>
</feature>
<evidence type="ECO:0000313" key="4">
    <source>
        <dbReference type="Proteomes" id="UP000265619"/>
    </source>
</evidence>
<dbReference type="OrthoDB" id="9791419at2"/>
<evidence type="ECO:0000256" key="1">
    <source>
        <dbReference type="SAM" id="Phobius"/>
    </source>
</evidence>
<evidence type="ECO:0000259" key="2">
    <source>
        <dbReference type="Pfam" id="PF09850"/>
    </source>
</evidence>
<dbReference type="InterPro" id="IPR038522">
    <property type="entry name" value="T4/T6SS_DotU_sf"/>
</dbReference>